<feature type="binding site" evidence="8">
    <location>
        <position position="509"/>
    </location>
    <ligand>
        <name>L-aspartate</name>
        <dbReference type="ChEBI" id="CHEBI:29991"/>
    </ligand>
</feature>
<dbReference type="GO" id="GO:0005524">
    <property type="term" value="F:ATP binding"/>
    <property type="evidence" value="ECO:0007669"/>
    <property type="project" value="UniProtKB-UniRule"/>
</dbReference>
<keyword evidence="3 8" id="KW-0436">Ligase</keyword>
<dbReference type="InterPro" id="IPR004365">
    <property type="entry name" value="NA-bd_OB_tRNA"/>
</dbReference>
<keyword evidence="7 8" id="KW-0030">Aminoacyl-tRNA synthetase</keyword>
<dbReference type="InterPro" id="IPR012340">
    <property type="entry name" value="NA-bd_OB-fold"/>
</dbReference>
<feature type="binding site" evidence="8">
    <location>
        <position position="502"/>
    </location>
    <ligand>
        <name>ATP</name>
        <dbReference type="ChEBI" id="CHEBI:30616"/>
    </ligand>
</feature>
<accession>A0A2T5G5N8</accession>
<proteinExistence type="inferred from homology"/>
<dbReference type="InterPro" id="IPR047089">
    <property type="entry name" value="Asp-tRNA-ligase_1_N"/>
</dbReference>
<evidence type="ECO:0000256" key="1">
    <source>
        <dbReference type="ARBA" id="ARBA00006303"/>
    </source>
</evidence>
<organism evidence="10 11">
    <name type="scientific">Brockia lithotrophica</name>
    <dbReference type="NCBI Taxonomy" id="933949"/>
    <lineage>
        <taxon>Bacteria</taxon>
        <taxon>Bacillati</taxon>
        <taxon>Bacillota</taxon>
        <taxon>Bacilli</taxon>
        <taxon>Bacillales</taxon>
        <taxon>Bacillales Family X. Incertae Sedis</taxon>
        <taxon>Brockia</taxon>
    </lineage>
</organism>
<protein>
    <recommendedName>
        <fullName evidence="8">Aspartate--tRNA ligase</fullName>
        <ecNumber evidence="8">6.1.1.12</ecNumber>
    </recommendedName>
    <alternativeName>
        <fullName evidence="8">Aspartyl-tRNA synthetase</fullName>
        <shortName evidence="8">AspRS</shortName>
    </alternativeName>
</protein>
<dbReference type="CDD" id="cd04317">
    <property type="entry name" value="EcAspRS_like_N"/>
    <property type="match status" value="1"/>
</dbReference>
<dbReference type="AlphaFoldDB" id="A0A2T5G5N8"/>
<dbReference type="SUPFAM" id="SSF50249">
    <property type="entry name" value="Nucleic acid-binding proteins"/>
    <property type="match status" value="1"/>
</dbReference>
<dbReference type="EC" id="6.1.1.12" evidence="8"/>
<dbReference type="NCBIfam" id="TIGR00459">
    <property type="entry name" value="aspS_bact"/>
    <property type="match status" value="1"/>
</dbReference>
<dbReference type="GO" id="GO:0006422">
    <property type="term" value="P:aspartyl-tRNA aminoacylation"/>
    <property type="evidence" value="ECO:0007669"/>
    <property type="project" value="UniProtKB-UniRule"/>
</dbReference>
<dbReference type="InterPro" id="IPR047090">
    <property type="entry name" value="AspRS_core"/>
</dbReference>
<dbReference type="GO" id="GO:0005737">
    <property type="term" value="C:cytoplasm"/>
    <property type="evidence" value="ECO:0007669"/>
    <property type="project" value="UniProtKB-SubCell"/>
</dbReference>
<comment type="caution">
    <text evidence="10">The sequence shown here is derived from an EMBL/GenBank/DDBJ whole genome shotgun (WGS) entry which is preliminary data.</text>
</comment>
<dbReference type="InterPro" id="IPR004524">
    <property type="entry name" value="Asp-tRNA-ligase_1"/>
</dbReference>
<feature type="binding site" evidence="8">
    <location>
        <begin position="240"/>
        <end position="242"/>
    </location>
    <ligand>
        <name>ATP</name>
        <dbReference type="ChEBI" id="CHEBI:30616"/>
    </ligand>
</feature>
<dbReference type="InterPro" id="IPR004364">
    <property type="entry name" value="Aa-tRNA-synt_II"/>
</dbReference>
<dbReference type="CDD" id="cd00777">
    <property type="entry name" value="AspRS_core"/>
    <property type="match status" value="1"/>
</dbReference>
<gene>
    <name evidence="8" type="primary">aspS</name>
    <name evidence="10" type="ORF">BLITH_1560</name>
</gene>
<evidence type="ECO:0000256" key="5">
    <source>
        <dbReference type="ARBA" id="ARBA00022840"/>
    </source>
</evidence>
<dbReference type="PRINTS" id="PR01042">
    <property type="entry name" value="TRNASYNTHASP"/>
</dbReference>
<feature type="region of interest" description="Aspartate" evidence="8">
    <location>
        <begin position="218"/>
        <end position="221"/>
    </location>
</feature>
<dbReference type="GO" id="GO:0003676">
    <property type="term" value="F:nucleic acid binding"/>
    <property type="evidence" value="ECO:0007669"/>
    <property type="project" value="InterPro"/>
</dbReference>
<evidence type="ECO:0000313" key="10">
    <source>
        <dbReference type="EMBL" id="PTQ51483.1"/>
    </source>
</evidence>
<dbReference type="NCBIfam" id="NF001750">
    <property type="entry name" value="PRK00476.1"/>
    <property type="match status" value="1"/>
</dbReference>
<feature type="binding site" evidence="8">
    <location>
        <position position="240"/>
    </location>
    <ligand>
        <name>L-aspartate</name>
        <dbReference type="ChEBI" id="CHEBI:29991"/>
    </ligand>
</feature>
<dbReference type="InterPro" id="IPR004115">
    <property type="entry name" value="GAD-like_sf"/>
</dbReference>
<dbReference type="Pfam" id="PF00152">
    <property type="entry name" value="tRNA-synt_2"/>
    <property type="match status" value="1"/>
</dbReference>
<dbReference type="Pfam" id="PF02938">
    <property type="entry name" value="GAD"/>
    <property type="match status" value="1"/>
</dbReference>
<evidence type="ECO:0000256" key="4">
    <source>
        <dbReference type="ARBA" id="ARBA00022741"/>
    </source>
</evidence>
<evidence type="ECO:0000256" key="2">
    <source>
        <dbReference type="ARBA" id="ARBA00022490"/>
    </source>
</evidence>
<evidence type="ECO:0000313" key="11">
    <source>
        <dbReference type="Proteomes" id="UP000244016"/>
    </source>
</evidence>
<dbReference type="PANTHER" id="PTHR22594:SF5">
    <property type="entry name" value="ASPARTATE--TRNA LIGASE, MITOCHONDRIAL"/>
    <property type="match status" value="1"/>
</dbReference>
<dbReference type="Gene3D" id="2.40.50.140">
    <property type="entry name" value="Nucleic acid-binding proteins"/>
    <property type="match status" value="1"/>
</dbReference>
<reference evidence="10 11" key="1">
    <citation type="submission" date="2017-08" db="EMBL/GenBank/DDBJ databases">
        <title>Burning lignite coal seam in the remote Altai Mountains harbors a hydrogen-driven thermophilic microbial community.</title>
        <authorList>
            <person name="Kadnikov V.V."/>
            <person name="Mardanov A.V."/>
            <person name="Ivasenko D."/>
            <person name="Beletsky A.V."/>
            <person name="Karnachuk O.V."/>
            <person name="Ravin N.V."/>
        </authorList>
    </citation>
    <scope>NUCLEOTIDE SEQUENCE [LARGE SCALE GENOMIC DNA]</scope>
    <source>
        <strain evidence="10">AL31</strain>
    </source>
</reference>
<feature type="binding site" evidence="8">
    <location>
        <position position="194"/>
    </location>
    <ligand>
        <name>L-aspartate</name>
        <dbReference type="ChEBI" id="CHEBI:29991"/>
    </ligand>
</feature>
<dbReference type="InterPro" id="IPR002312">
    <property type="entry name" value="Asp/Asn-tRNA-synth_IIb"/>
</dbReference>
<keyword evidence="6 8" id="KW-0648">Protein biosynthesis</keyword>
<dbReference type="Pfam" id="PF01336">
    <property type="entry name" value="tRNA_anti-codon"/>
    <property type="match status" value="1"/>
</dbReference>
<dbReference type="InterPro" id="IPR006195">
    <property type="entry name" value="aa-tRNA-synth_II"/>
</dbReference>
<name>A0A2T5G5N8_9BACL</name>
<dbReference type="GO" id="GO:0016740">
    <property type="term" value="F:transferase activity"/>
    <property type="evidence" value="ECO:0007669"/>
    <property type="project" value="UniProtKB-ARBA"/>
</dbReference>
<dbReference type="Proteomes" id="UP000244016">
    <property type="component" value="Unassembled WGS sequence"/>
</dbReference>
<dbReference type="InterPro" id="IPR045864">
    <property type="entry name" value="aa-tRNA-synth_II/BPL/LPL"/>
</dbReference>
<dbReference type="SUPFAM" id="SSF55261">
    <property type="entry name" value="GAD domain-like"/>
    <property type="match status" value="1"/>
</dbReference>
<feature type="domain" description="Aminoacyl-transfer RNA synthetases class-II family profile" evidence="9">
    <location>
        <begin position="164"/>
        <end position="588"/>
    </location>
</feature>
<dbReference type="PANTHER" id="PTHR22594">
    <property type="entry name" value="ASPARTYL/LYSYL-TRNA SYNTHETASE"/>
    <property type="match status" value="1"/>
</dbReference>
<comment type="function">
    <text evidence="8">Catalyzes the attachment of L-aspartate to tRNA(Asp) in a two-step reaction: L-aspartate is first activated by ATP to form Asp-AMP and then transferred to the acceptor end of tRNA(Asp).</text>
</comment>
<dbReference type="HAMAP" id="MF_00044">
    <property type="entry name" value="Asp_tRNA_synth_type1"/>
    <property type="match status" value="1"/>
</dbReference>
<comment type="catalytic activity">
    <reaction evidence="8">
        <text>tRNA(Asp) + L-aspartate + ATP = L-aspartyl-tRNA(Asp) + AMP + diphosphate</text>
        <dbReference type="Rhea" id="RHEA:19649"/>
        <dbReference type="Rhea" id="RHEA-COMP:9660"/>
        <dbReference type="Rhea" id="RHEA-COMP:9678"/>
        <dbReference type="ChEBI" id="CHEBI:29991"/>
        <dbReference type="ChEBI" id="CHEBI:30616"/>
        <dbReference type="ChEBI" id="CHEBI:33019"/>
        <dbReference type="ChEBI" id="CHEBI:78442"/>
        <dbReference type="ChEBI" id="CHEBI:78516"/>
        <dbReference type="ChEBI" id="CHEBI:456215"/>
        <dbReference type="EC" id="6.1.1.12"/>
    </reaction>
</comment>
<evidence type="ECO:0000259" key="9">
    <source>
        <dbReference type="PROSITE" id="PS50862"/>
    </source>
</evidence>
<dbReference type="Gene3D" id="3.30.930.10">
    <property type="entry name" value="Bira Bifunctional Protein, Domain 2"/>
    <property type="match status" value="1"/>
</dbReference>
<comment type="subunit">
    <text evidence="8">Homodimer.</text>
</comment>
<dbReference type="PROSITE" id="PS50862">
    <property type="entry name" value="AA_TRNA_LIGASE_II"/>
    <property type="match status" value="1"/>
</dbReference>
<dbReference type="SUPFAM" id="SSF55681">
    <property type="entry name" value="Class II aaRS and biotin synthetases"/>
    <property type="match status" value="1"/>
</dbReference>
<comment type="subcellular location">
    <subcellularLocation>
        <location evidence="8">Cytoplasm</location>
    </subcellularLocation>
</comment>
<feature type="binding site" evidence="8">
    <location>
        <begin position="554"/>
        <end position="557"/>
    </location>
    <ligand>
        <name>ATP</name>
        <dbReference type="ChEBI" id="CHEBI:30616"/>
    </ligand>
</feature>
<evidence type="ECO:0000256" key="7">
    <source>
        <dbReference type="ARBA" id="ARBA00023146"/>
    </source>
</evidence>
<dbReference type="GO" id="GO:0140096">
    <property type="term" value="F:catalytic activity, acting on a protein"/>
    <property type="evidence" value="ECO:0007669"/>
    <property type="project" value="UniProtKB-ARBA"/>
</dbReference>
<keyword evidence="5 8" id="KW-0067">ATP-binding</keyword>
<keyword evidence="2 8" id="KW-0963">Cytoplasm</keyword>
<comment type="caution">
    <text evidence="8">Lacks conserved residue(s) required for the propagation of feature annotation.</text>
</comment>
<evidence type="ECO:0000256" key="6">
    <source>
        <dbReference type="ARBA" id="ARBA00022917"/>
    </source>
</evidence>
<dbReference type="Gene3D" id="3.30.1360.30">
    <property type="entry name" value="GAD-like domain"/>
    <property type="match status" value="1"/>
</dbReference>
<feature type="binding site" evidence="8">
    <location>
        <position position="249"/>
    </location>
    <ligand>
        <name>ATP</name>
        <dbReference type="ChEBI" id="CHEBI:30616"/>
    </ligand>
</feature>
<keyword evidence="4 8" id="KW-0547">Nucleotide-binding</keyword>
<sequence length="612" mass="68893">MPEEHEEQVYLGPGERPSALVQKTHDAGTLTLSDVGRQVVLGGWVHRRRDLGGLIFFDLRDRSGIVQVVVPPEEEEAFRTADRLRAEYVVSVRGRVVARPPETRNPKIPTGDVEVRAEEIAIWNTSRALPFPIADEREVDERVRLRYRYLDLRRESLRDAILARARIVDVVRRFLTDRGFVEIETPMLSKSTPEGARDFLVPSRLRRGTFYALPQSPQLYKQLLMIAGFERYFQIARCFRDEDLRADRQPEFTQIDIEVSFMSREMFLGIVEEMLAAVVREVLGREVPRPFPRLTYDEAMRRYGTDRPDIRFGIELVDVEEVVREVPSRVFQEALATGGIVRAIRVPGGGERISRKEISAYEDLVRGYGAGGLAWLRVEEGGLTGPLARFFARGHAERLLGATEARPGDLLFFGAGRADVVHASLAALRERLGYDLGLVPEGELAFLWVVDFPLLEVDETEGRLVAKHHPFTRPREEDLPLLATDPLRVRAEAYDVVLNGVELGGGSLRIYRRDVQEAVFRAVGLSEEEVREKFGFFLEALEYGAPPHGGIALGLDRLVALLLGRPSIRDVIAFPKTQSGTDLLMGAPSTVTPRQLEELGLVTVSEEEPQET</sequence>
<dbReference type="GO" id="GO:0004815">
    <property type="term" value="F:aspartate-tRNA ligase activity"/>
    <property type="evidence" value="ECO:0007669"/>
    <property type="project" value="UniProtKB-UniRule"/>
</dbReference>
<dbReference type="InterPro" id="IPR029351">
    <property type="entry name" value="GAD_dom"/>
</dbReference>
<dbReference type="EMBL" id="PEBW01000005">
    <property type="protein sequence ID" value="PTQ51483.1"/>
    <property type="molecule type" value="Genomic_DNA"/>
</dbReference>
<feature type="binding site" evidence="8">
    <location>
        <position position="468"/>
    </location>
    <ligand>
        <name>L-aspartate</name>
        <dbReference type="ChEBI" id="CHEBI:29991"/>
    </ligand>
</feature>
<evidence type="ECO:0000256" key="8">
    <source>
        <dbReference type="HAMAP-Rule" id="MF_00044"/>
    </source>
</evidence>
<evidence type="ECO:0000256" key="3">
    <source>
        <dbReference type="ARBA" id="ARBA00022598"/>
    </source>
</evidence>
<comment type="similarity">
    <text evidence="1 8">Belongs to the class-II aminoacyl-tRNA synthetase family. Type 1 subfamily.</text>
</comment>